<feature type="domain" description="Peptidase M1 membrane alanine aminopeptidase" evidence="9">
    <location>
        <begin position="294"/>
        <end position="466"/>
    </location>
</feature>
<dbReference type="InterPro" id="IPR001930">
    <property type="entry name" value="Peptidase_M1"/>
</dbReference>
<evidence type="ECO:0008006" key="14">
    <source>
        <dbReference type="Google" id="ProtNLM"/>
    </source>
</evidence>
<dbReference type="SUPFAM" id="SSF63737">
    <property type="entry name" value="Leukotriene A4 hydrolase N-terminal domain"/>
    <property type="match status" value="2"/>
</dbReference>
<feature type="domain" description="ERAP1-like C-terminal" evidence="10">
    <location>
        <begin position="571"/>
        <end position="880"/>
    </location>
</feature>
<dbReference type="Gene3D" id="1.10.390.10">
    <property type="entry name" value="Neutral Protease Domain 2"/>
    <property type="match status" value="2"/>
</dbReference>
<keyword evidence="3" id="KW-0645">Protease</keyword>
<dbReference type="InterPro" id="IPR027268">
    <property type="entry name" value="Peptidase_M4/M1_CTD_sf"/>
</dbReference>
<keyword evidence="6" id="KW-0862">Zinc</keyword>
<dbReference type="Pfam" id="PF11838">
    <property type="entry name" value="ERAP1_C"/>
    <property type="match status" value="2"/>
</dbReference>
<dbReference type="Gene3D" id="2.60.40.1910">
    <property type="match status" value="1"/>
</dbReference>
<reference evidence="12 13" key="1">
    <citation type="submission" date="2023-08" db="EMBL/GenBank/DDBJ databases">
        <title>A Necator americanus chromosomal reference genome.</title>
        <authorList>
            <person name="Ilik V."/>
            <person name="Petrzelkova K.J."/>
            <person name="Pardy F."/>
            <person name="Fuh T."/>
            <person name="Niatou-Singa F.S."/>
            <person name="Gouil Q."/>
            <person name="Baker L."/>
            <person name="Ritchie M.E."/>
            <person name="Jex A.R."/>
            <person name="Gazzola D."/>
            <person name="Li H."/>
            <person name="Toshio Fujiwara R."/>
            <person name="Zhan B."/>
            <person name="Aroian R.V."/>
            <person name="Pafco B."/>
            <person name="Schwarz E.M."/>
        </authorList>
    </citation>
    <scope>NUCLEOTIDE SEQUENCE [LARGE SCALE GENOMIC DNA]</scope>
    <source>
        <strain evidence="12 13">Aroian</strain>
        <tissue evidence="12">Whole animal</tissue>
    </source>
</reference>
<dbReference type="InterPro" id="IPR014782">
    <property type="entry name" value="Peptidase_M1_dom"/>
</dbReference>
<comment type="cofactor">
    <cofactor evidence="1">
        <name>Zn(2+)</name>
        <dbReference type="ChEBI" id="CHEBI:29105"/>
    </cofactor>
</comment>
<evidence type="ECO:0000256" key="1">
    <source>
        <dbReference type="ARBA" id="ARBA00001947"/>
    </source>
</evidence>
<organism evidence="12 13">
    <name type="scientific">Necator americanus</name>
    <name type="common">Human hookworm</name>
    <dbReference type="NCBI Taxonomy" id="51031"/>
    <lineage>
        <taxon>Eukaryota</taxon>
        <taxon>Metazoa</taxon>
        <taxon>Ecdysozoa</taxon>
        <taxon>Nematoda</taxon>
        <taxon>Chromadorea</taxon>
        <taxon>Rhabditida</taxon>
        <taxon>Rhabditina</taxon>
        <taxon>Rhabditomorpha</taxon>
        <taxon>Strongyloidea</taxon>
        <taxon>Ancylostomatidae</taxon>
        <taxon>Bunostominae</taxon>
        <taxon>Necator</taxon>
    </lineage>
</organism>
<keyword evidence="7" id="KW-0482">Metalloprotease</keyword>
<evidence type="ECO:0000313" key="12">
    <source>
        <dbReference type="EMBL" id="KAK6759647.1"/>
    </source>
</evidence>
<gene>
    <name evidence="12" type="primary">Necator_chrX.g21469</name>
    <name evidence="12" type="ORF">RB195_021308</name>
</gene>
<keyword evidence="13" id="KW-1185">Reference proteome</keyword>
<feature type="domain" description="Aminopeptidase N-like N-terminal" evidence="11">
    <location>
        <begin position="69"/>
        <end position="259"/>
    </location>
</feature>
<evidence type="ECO:0000256" key="8">
    <source>
        <dbReference type="SAM" id="SignalP"/>
    </source>
</evidence>
<dbReference type="InterPro" id="IPR024571">
    <property type="entry name" value="ERAP1-like_C_dom"/>
</dbReference>
<protein>
    <recommendedName>
        <fullName evidence="14">Peptidase family M1</fullName>
    </recommendedName>
</protein>
<evidence type="ECO:0000256" key="2">
    <source>
        <dbReference type="ARBA" id="ARBA00010136"/>
    </source>
</evidence>
<evidence type="ECO:0000256" key="6">
    <source>
        <dbReference type="ARBA" id="ARBA00022833"/>
    </source>
</evidence>
<dbReference type="Proteomes" id="UP001303046">
    <property type="component" value="Unassembled WGS sequence"/>
</dbReference>
<evidence type="ECO:0000256" key="3">
    <source>
        <dbReference type="ARBA" id="ARBA00022670"/>
    </source>
</evidence>
<dbReference type="InterPro" id="IPR050344">
    <property type="entry name" value="Peptidase_M1_aminopeptidases"/>
</dbReference>
<dbReference type="SUPFAM" id="SSF55486">
    <property type="entry name" value="Metalloproteases ('zincins'), catalytic domain"/>
    <property type="match status" value="2"/>
</dbReference>
<evidence type="ECO:0000256" key="7">
    <source>
        <dbReference type="ARBA" id="ARBA00023049"/>
    </source>
</evidence>
<sequence length="1821" mass="208181">MGDVMVVNVVTTLFLLSLISNAQFKNIIGSHPIVVPDDHPSATTTSDGSFKYNLSVTLPDVISVTQYYVRIQPYYPAPEIKYRPDKNMTFDGRIAMSIVVKKPTSVFTLNVHNLNIISLKLTDILQRPVAVAGARMDEKTHQFFINFADQKQAGTVLILAMEYTGRINNYFDGGLYYSYYMDLNGGLHWMVSTQLAAFAARSVFPCLDEPSYKAIFSIELVYPSSHVPLANMMEEKTIELKNGWSRVIFKPTPLMSTYLVAFTIGPYVSSKITNQDGTLVRAWGWKGQEEFLNFAAETAGECLYQMGLYTEIKFPLEKCDHLGQPQFAAGAMENFGLVMYKYQFVAYNPNTMTTIDKVEAARVICHEVSHQWFGDLVSPKYWDDLFLNEGFATYFMRIAMAKAFPAEASFVDAEVLRVDREKALKLDGSASTHPLITLEGPFFDGITYQKGAMLLRLISDVMGADAARKNNITGWDDSLDLRVLMNPYFHQTSYPIINVNMDKNTFVMTQEPFNEISTKLPAKWNYTWIIPLRVAQNSKVDDRIYWMVPEEMKDPLEKKLKSENTWTIVSYTSATYGRIFYDDDSLNSLLKKMNETDIPVGVKITLLEDEIALIERQKSANQSYTFNRLLNTLVSVFNTTSNDDLTFALTDIALPQLEFFASLLRDSIDAPLINKLFEKIFEHIYKHGLWEESTSWDTSALKNIFLPYAVKYNIGDASEKALNIFHDIVRNCEGSVNGSSWCTGFSTDIHRAVYCAAAKYDNDEGGNFGKLKQFYSGEVKVNPYFYQEYRALLEGMTCTERKDRLDDIIEHFLESPLQPAIIFGWLKTNPKASDALYNFLNKNSNEVLRYKNLSAYLGAMIYNWRSKNRLDQFSRLYERLSPALNEAQKAVFKKHEKILRANIEWSRKNLPLVMRWMYNNLVVIGKDRWDGRLPGTVNPKRYNVHIIPYIPGSGKYDFHRNLTFDSTVEMIFTVTQNTSELILNAHRLLIYPDTLQIFANVFGKKQISTSNIVKDYENGMIKISLMETLIPGIEYSLSVSYTGFIFGAPHEGVLSNYNFYEFNDKKGWIFTTDFETGPGVRSLMVCCDEPSYKAVFNISVKHAADMVALSNTMNTGTVVLKDGWAVTTFQKTPEMSSYLVAICVGHFGSLSTVSKSGVLVRVFSWTGMERYADFSVKFMAGAVDFMSEYFDHKFPLSKLDMVALPQHSEPSAMENWGLILGNYHLLMVDVDYADVNTLFTVANTVAHEVVHQWFGDLVTMKWWTESFLSEGFAQYFSANAVNYTVPEQQDYVINFTRFKTMIDAMLDDCDEESSVSVISEEGEILSPTVYLKGSTLLNTLWNVLSPKTLQKGLRKYISRNAYGNADVSQLWAALTEACEEDGVKGWDGKPLDVATFMKSWITEKSFPILKVTAEENGRISYIQESCLKENTTWYIPVFSTNKTNEDFNWFYGKNGTSPAWSPSQPLTRIDNVRGVNLLRLYYDKMTFPSMARNIQVVKDEATQGAILKDAWFFVSKGDYTWKNFLDIVNVIEWRESPIIWYIGLEFIQDMYRSFRFHKDLPMVVDYLVSISERTYLAVGRSAKPSPNWGERSVGGVINEWMCRFNNSDCLSTANKQFIKFIRECGKSYSGTGKCVGVIPDFRRTMYCYGLKQNSKRHTTVYSLYKYFEKNLIYFDRDGERLLYALSCLNDTQLLERYLRRSLSGDLPSTLIQYIGENDVTGEFLYDFLRNNTKQVLNSNINFEDYVESMTTDWATGNQLLKLTSFTASKAYKRLNKKHQAIWHTAIQTVIEKQSSHTLKTDGIVEWLKNHFEPSSTIHPMA</sequence>
<keyword evidence="5" id="KW-0378">Hydrolase</keyword>
<comment type="similarity">
    <text evidence="2">Belongs to the peptidase M1 family.</text>
</comment>
<feature type="chain" id="PRO_5046344884" description="Peptidase family M1" evidence="8">
    <location>
        <begin position="25"/>
        <end position="1821"/>
    </location>
</feature>
<evidence type="ECO:0000259" key="9">
    <source>
        <dbReference type="Pfam" id="PF01433"/>
    </source>
</evidence>
<accession>A0ABR1EAC9</accession>
<dbReference type="Pfam" id="PF01433">
    <property type="entry name" value="Peptidase_M1"/>
    <property type="match status" value="2"/>
</dbReference>
<evidence type="ECO:0000259" key="10">
    <source>
        <dbReference type="Pfam" id="PF11838"/>
    </source>
</evidence>
<dbReference type="PANTHER" id="PTHR11533:SF293">
    <property type="entry name" value="AMINOPEPTIDASE-2-RELATED"/>
    <property type="match status" value="1"/>
</dbReference>
<feature type="signal peptide" evidence="8">
    <location>
        <begin position="1"/>
        <end position="24"/>
    </location>
</feature>
<keyword evidence="8" id="KW-0732">Signal</keyword>
<dbReference type="PANTHER" id="PTHR11533">
    <property type="entry name" value="PROTEASE M1 ZINC METALLOPROTEASE"/>
    <property type="match status" value="1"/>
</dbReference>
<feature type="domain" description="ERAP1-like C-terminal" evidence="10">
    <location>
        <begin position="1477"/>
        <end position="1774"/>
    </location>
</feature>
<evidence type="ECO:0000313" key="13">
    <source>
        <dbReference type="Proteomes" id="UP001303046"/>
    </source>
</evidence>
<evidence type="ECO:0000256" key="4">
    <source>
        <dbReference type="ARBA" id="ARBA00022723"/>
    </source>
</evidence>
<dbReference type="Gene3D" id="2.60.40.1730">
    <property type="entry name" value="tricorn interacting facor f3 domain"/>
    <property type="match status" value="2"/>
</dbReference>
<evidence type="ECO:0000256" key="5">
    <source>
        <dbReference type="ARBA" id="ARBA00022801"/>
    </source>
</evidence>
<feature type="domain" description="Peptidase M1 membrane alanine aminopeptidase" evidence="9">
    <location>
        <begin position="1178"/>
        <end position="1400"/>
    </location>
</feature>
<dbReference type="Pfam" id="PF17900">
    <property type="entry name" value="Peptidase_M1_N"/>
    <property type="match status" value="2"/>
</dbReference>
<proteinExistence type="inferred from homology"/>
<dbReference type="EMBL" id="JAVFWL010000006">
    <property type="protein sequence ID" value="KAK6759647.1"/>
    <property type="molecule type" value="Genomic_DNA"/>
</dbReference>
<dbReference type="CDD" id="cd09601">
    <property type="entry name" value="M1_APN-Q_like"/>
    <property type="match status" value="2"/>
</dbReference>
<dbReference type="PRINTS" id="PR00756">
    <property type="entry name" value="ALADIPTASE"/>
</dbReference>
<keyword evidence="4" id="KW-0479">Metal-binding</keyword>
<comment type="caution">
    <text evidence="12">The sequence shown here is derived from an EMBL/GenBank/DDBJ whole genome shotgun (WGS) entry which is preliminary data.</text>
</comment>
<feature type="domain" description="Aminopeptidase N-like N-terminal" evidence="11">
    <location>
        <begin position="939"/>
        <end position="1139"/>
    </location>
</feature>
<dbReference type="InterPro" id="IPR045357">
    <property type="entry name" value="Aminopeptidase_N-like_N"/>
</dbReference>
<dbReference type="InterPro" id="IPR034016">
    <property type="entry name" value="M1_APN-typ"/>
</dbReference>
<dbReference type="Gene3D" id="1.25.50.20">
    <property type="match status" value="2"/>
</dbReference>
<evidence type="ECO:0000259" key="11">
    <source>
        <dbReference type="Pfam" id="PF17900"/>
    </source>
</evidence>
<name>A0ABR1EAC9_NECAM</name>
<dbReference type="InterPro" id="IPR042097">
    <property type="entry name" value="Aminopeptidase_N-like_N_sf"/>
</dbReference>